<dbReference type="EMBL" id="FOGF01000040">
    <property type="protein sequence ID" value="SER35714.1"/>
    <property type="molecule type" value="Genomic_DNA"/>
</dbReference>
<evidence type="ECO:0000256" key="1">
    <source>
        <dbReference type="ARBA" id="ARBA00010923"/>
    </source>
</evidence>
<name>A0A1H9NIC0_9LACT</name>
<dbReference type="InterPro" id="IPR052021">
    <property type="entry name" value="Type-I_RS_S_subunit"/>
</dbReference>
<feature type="domain" description="Type I restriction modification DNA specificity" evidence="5">
    <location>
        <begin position="241"/>
        <end position="410"/>
    </location>
</feature>
<dbReference type="SUPFAM" id="SSF116734">
    <property type="entry name" value="DNA methylase specificity domain"/>
    <property type="match status" value="2"/>
</dbReference>
<dbReference type="Proteomes" id="UP000198556">
    <property type="component" value="Unassembled WGS sequence"/>
</dbReference>
<organism evidence="6 7">
    <name type="scientific">Granulicatella balaenopterae</name>
    <dbReference type="NCBI Taxonomy" id="137733"/>
    <lineage>
        <taxon>Bacteria</taxon>
        <taxon>Bacillati</taxon>
        <taxon>Bacillota</taxon>
        <taxon>Bacilli</taxon>
        <taxon>Lactobacillales</taxon>
        <taxon>Carnobacteriaceae</taxon>
        <taxon>Granulicatella</taxon>
    </lineage>
</organism>
<protein>
    <submittedName>
        <fullName evidence="6">Type I restriction enzyme, S subunit</fullName>
    </submittedName>
</protein>
<dbReference type="OrthoDB" id="9795776at2"/>
<keyword evidence="2" id="KW-0680">Restriction system</keyword>
<dbReference type="PANTHER" id="PTHR30408">
    <property type="entry name" value="TYPE-1 RESTRICTION ENZYME ECOKI SPECIFICITY PROTEIN"/>
    <property type="match status" value="1"/>
</dbReference>
<keyword evidence="7" id="KW-1185">Reference proteome</keyword>
<dbReference type="RefSeq" id="WP_089747579.1">
    <property type="nucleotide sequence ID" value="NZ_FOGF01000040.1"/>
</dbReference>
<evidence type="ECO:0000256" key="3">
    <source>
        <dbReference type="ARBA" id="ARBA00023125"/>
    </source>
</evidence>
<dbReference type="AlphaFoldDB" id="A0A1H9NIC0"/>
<dbReference type="InterPro" id="IPR000055">
    <property type="entry name" value="Restrct_endonuc_typeI_TRD"/>
</dbReference>
<evidence type="ECO:0000259" key="5">
    <source>
        <dbReference type="Pfam" id="PF01420"/>
    </source>
</evidence>
<proteinExistence type="inferred from homology"/>
<evidence type="ECO:0000256" key="4">
    <source>
        <dbReference type="SAM" id="Coils"/>
    </source>
</evidence>
<evidence type="ECO:0000256" key="2">
    <source>
        <dbReference type="ARBA" id="ARBA00022747"/>
    </source>
</evidence>
<accession>A0A1H9NIC0</accession>
<dbReference type="InterPro" id="IPR044946">
    <property type="entry name" value="Restrct_endonuc_typeI_TRD_sf"/>
</dbReference>
<gene>
    <name evidence="6" type="ORF">SAMN05421767_1405</name>
</gene>
<dbReference type="GO" id="GO:0003677">
    <property type="term" value="F:DNA binding"/>
    <property type="evidence" value="ECO:0007669"/>
    <property type="project" value="UniProtKB-KW"/>
</dbReference>
<dbReference type="PANTHER" id="PTHR30408:SF12">
    <property type="entry name" value="TYPE I RESTRICTION ENZYME MJAVIII SPECIFICITY SUBUNIT"/>
    <property type="match status" value="1"/>
</dbReference>
<sequence length="423" mass="49148">MKEKEPKVPKLRFPEFKNAPAWEQRKFGEVFTFPISTNTLSRSKLNYSEGEVKNIHYGDILVNLGFIVNGDSDVLPFITGSVKNKYKNQLLQNGDIVIADTAEDYNAGKVVEIADFSIEDNVVSGLHTYAYRPNIDFGKYYLGYYMNSNSYHNQILPLLQGTKVYSLSKKNLMLTNVIYPCNVDEQSRIGSFFSELDHLITLHQRKLENLENQKKSLLQRMFPKKGETTPELRFPGFTDDWEQCKFENIWERTSIKNTDLEYSQDDIISVSKMKYANSNKNSTEKYMKTYFKINKGDIAFEGNKSKHYSYGRFVLNDIGSGIVSHVFITFTPKIEMNMEFMKEYINNENVMKHILVKATTKTLMMTTLNVKDINKQLISIPSLQEQQQIGEFFQKQDQLITFQQRKIDHLNDLKKGLLQQMFV</sequence>
<keyword evidence="3" id="KW-0238">DNA-binding</keyword>
<reference evidence="6 7" key="1">
    <citation type="submission" date="2016-10" db="EMBL/GenBank/DDBJ databases">
        <authorList>
            <person name="de Groot N.N."/>
        </authorList>
    </citation>
    <scope>NUCLEOTIDE SEQUENCE [LARGE SCALE GENOMIC DNA]</scope>
    <source>
        <strain evidence="6 7">DSM 15827</strain>
    </source>
</reference>
<feature type="domain" description="Type I restriction modification DNA specificity" evidence="5">
    <location>
        <begin position="22"/>
        <end position="212"/>
    </location>
</feature>
<evidence type="ECO:0000313" key="7">
    <source>
        <dbReference type="Proteomes" id="UP000198556"/>
    </source>
</evidence>
<dbReference type="Gene3D" id="3.90.220.20">
    <property type="entry name" value="DNA methylase specificity domains"/>
    <property type="match status" value="2"/>
</dbReference>
<dbReference type="GO" id="GO:0009307">
    <property type="term" value="P:DNA restriction-modification system"/>
    <property type="evidence" value="ECO:0007669"/>
    <property type="project" value="UniProtKB-KW"/>
</dbReference>
<feature type="coiled-coil region" evidence="4">
    <location>
        <begin position="193"/>
        <end position="220"/>
    </location>
</feature>
<dbReference type="Pfam" id="PF01420">
    <property type="entry name" value="Methylase_S"/>
    <property type="match status" value="2"/>
</dbReference>
<keyword evidence="4" id="KW-0175">Coiled coil</keyword>
<dbReference type="STRING" id="137733.SAMN05421767_1405"/>
<evidence type="ECO:0000313" key="6">
    <source>
        <dbReference type="EMBL" id="SER35714.1"/>
    </source>
</evidence>
<comment type="similarity">
    <text evidence="1">Belongs to the type-I restriction system S methylase family.</text>
</comment>